<proteinExistence type="predicted"/>
<evidence type="ECO:0000256" key="4">
    <source>
        <dbReference type="ARBA" id="ARBA00023136"/>
    </source>
</evidence>
<evidence type="ECO:0000256" key="5">
    <source>
        <dbReference type="SAM" id="Phobius"/>
    </source>
</evidence>
<dbReference type="GO" id="GO:0012505">
    <property type="term" value="C:endomembrane system"/>
    <property type="evidence" value="ECO:0007669"/>
    <property type="project" value="UniProtKB-SubCell"/>
</dbReference>
<feature type="transmembrane region" description="Helical" evidence="5">
    <location>
        <begin position="119"/>
        <end position="138"/>
    </location>
</feature>
<dbReference type="PANTHER" id="PTHR10989">
    <property type="entry name" value="ANDROGEN-INDUCED PROTEIN 1-RELATED"/>
    <property type="match status" value="1"/>
</dbReference>
<dbReference type="Pfam" id="PF04750">
    <property type="entry name" value="Far-17a_AIG1"/>
    <property type="match status" value="1"/>
</dbReference>
<evidence type="ECO:0000313" key="7">
    <source>
        <dbReference type="Proteomes" id="UP000054251"/>
    </source>
</evidence>
<organism evidence="6 7">
    <name type="scientific">Debaryomyces fabryi</name>
    <dbReference type="NCBI Taxonomy" id="58627"/>
    <lineage>
        <taxon>Eukaryota</taxon>
        <taxon>Fungi</taxon>
        <taxon>Dikarya</taxon>
        <taxon>Ascomycota</taxon>
        <taxon>Saccharomycotina</taxon>
        <taxon>Pichiomycetes</taxon>
        <taxon>Debaryomycetaceae</taxon>
        <taxon>Debaryomyces</taxon>
    </lineage>
</organism>
<dbReference type="OrthoDB" id="1898221at2759"/>
<gene>
    <name evidence="6" type="ORF">AC631_04280</name>
</gene>
<protein>
    <recommendedName>
        <fullName evidence="8">FAR-17a/AIG1-like protein</fullName>
    </recommendedName>
</protein>
<evidence type="ECO:0000256" key="2">
    <source>
        <dbReference type="ARBA" id="ARBA00022692"/>
    </source>
</evidence>
<feature type="transmembrane region" description="Helical" evidence="5">
    <location>
        <begin position="47"/>
        <end position="69"/>
    </location>
</feature>
<comment type="subcellular location">
    <subcellularLocation>
        <location evidence="1">Endomembrane system</location>
        <topology evidence="1">Multi-pass membrane protein</topology>
    </subcellularLocation>
</comment>
<feature type="transmembrane region" description="Helical" evidence="5">
    <location>
        <begin position="150"/>
        <end position="169"/>
    </location>
</feature>
<evidence type="ECO:0008006" key="8">
    <source>
        <dbReference type="Google" id="ProtNLM"/>
    </source>
</evidence>
<sequence>MTQRVVGNPIITFIDFLSIVIGAYGFHSTILTLPLPPHLVDAGHWQFLTNLSLVYSLAVFVVGFIAHITKSERLFSLKNNLHPIGLALESIVTMVYWPLRLFCLRLLVEDTSLYPIPMSADLAIHLMPVISLLIDYLVFMPRWKIRTRTAFGICFALTAAYWCLLEYLVDVENGSSYPYAFLNVPHNGLRALIFVIVGGSAFVQFLLMSKIYSVLVKSPQDSTIEDISKKEI</sequence>
<dbReference type="Proteomes" id="UP000054251">
    <property type="component" value="Unassembled WGS sequence"/>
</dbReference>
<name>A0A0V1PV70_9ASCO</name>
<dbReference type="RefSeq" id="XP_015466050.1">
    <property type="nucleotide sequence ID" value="XM_015613109.1"/>
</dbReference>
<evidence type="ECO:0000256" key="1">
    <source>
        <dbReference type="ARBA" id="ARBA00004127"/>
    </source>
</evidence>
<dbReference type="InterPro" id="IPR006838">
    <property type="entry name" value="ADTRP_AIG1"/>
</dbReference>
<keyword evidence="3 5" id="KW-1133">Transmembrane helix</keyword>
<keyword evidence="7" id="KW-1185">Reference proteome</keyword>
<evidence type="ECO:0000256" key="3">
    <source>
        <dbReference type="ARBA" id="ARBA00022989"/>
    </source>
</evidence>
<feature type="transmembrane region" description="Helical" evidence="5">
    <location>
        <begin position="12"/>
        <end position="35"/>
    </location>
</feature>
<comment type="caution">
    <text evidence="6">The sequence shown here is derived from an EMBL/GenBank/DDBJ whole genome shotgun (WGS) entry which is preliminary data.</text>
</comment>
<keyword evidence="4 5" id="KW-0472">Membrane</keyword>
<keyword evidence="2 5" id="KW-0812">Transmembrane</keyword>
<feature type="transmembrane region" description="Helical" evidence="5">
    <location>
        <begin position="189"/>
        <end position="208"/>
    </location>
</feature>
<feature type="transmembrane region" description="Helical" evidence="5">
    <location>
        <begin position="81"/>
        <end position="99"/>
    </location>
</feature>
<dbReference type="EMBL" id="LMYN01000111">
    <property type="protein sequence ID" value="KRZ99947.1"/>
    <property type="molecule type" value="Genomic_DNA"/>
</dbReference>
<accession>A0A0V1PV70</accession>
<dbReference type="PANTHER" id="PTHR10989:SF16">
    <property type="entry name" value="AT02829P-RELATED"/>
    <property type="match status" value="1"/>
</dbReference>
<dbReference type="GO" id="GO:0016020">
    <property type="term" value="C:membrane"/>
    <property type="evidence" value="ECO:0007669"/>
    <property type="project" value="InterPro"/>
</dbReference>
<reference evidence="6 7" key="1">
    <citation type="submission" date="2015-11" db="EMBL/GenBank/DDBJ databases">
        <title>The genome of Debaryomyces fabryi.</title>
        <authorList>
            <person name="Tafer H."/>
            <person name="Lopandic K."/>
        </authorList>
    </citation>
    <scope>NUCLEOTIDE SEQUENCE [LARGE SCALE GENOMIC DNA]</scope>
    <source>
        <strain evidence="6 7">CBS 789</strain>
    </source>
</reference>
<evidence type="ECO:0000313" key="6">
    <source>
        <dbReference type="EMBL" id="KRZ99947.1"/>
    </source>
</evidence>
<dbReference type="AlphaFoldDB" id="A0A0V1PV70"/>
<dbReference type="GeneID" id="26841289"/>